<dbReference type="HAMAP" id="MF_00128">
    <property type="entry name" value="NrdI"/>
    <property type="match status" value="1"/>
</dbReference>
<dbReference type="OrthoDB" id="350535at2"/>
<dbReference type="RefSeq" id="WP_073708335.1">
    <property type="nucleotide sequence ID" value="NZ_MQSU01000001.1"/>
</dbReference>
<dbReference type="InterPro" id="IPR029039">
    <property type="entry name" value="Flavoprotein-like_sf"/>
</dbReference>
<comment type="similarity">
    <text evidence="2 4">Belongs to the NrdI family.</text>
</comment>
<name>A0A1Q5PPG4_9ACTO</name>
<dbReference type="AlphaFoldDB" id="A0A1Q5PPG4"/>
<dbReference type="PANTHER" id="PTHR37297:SF1">
    <property type="entry name" value="PROTEIN NRDI"/>
    <property type="match status" value="1"/>
</dbReference>
<dbReference type="Gene3D" id="3.40.50.360">
    <property type="match status" value="1"/>
</dbReference>
<gene>
    <name evidence="4 5" type="primary">nrdI</name>
    <name evidence="5" type="ORF">BSR29_00295</name>
</gene>
<comment type="caution">
    <text evidence="5">The sequence shown here is derived from an EMBL/GenBank/DDBJ whole genome shotgun (WGS) entry which is preliminary data.</text>
</comment>
<organism evidence="5 6">
    <name type="scientific">Boudabousia liubingyangii</name>
    <dbReference type="NCBI Taxonomy" id="1921764"/>
    <lineage>
        <taxon>Bacteria</taxon>
        <taxon>Bacillati</taxon>
        <taxon>Actinomycetota</taxon>
        <taxon>Actinomycetes</taxon>
        <taxon>Actinomycetales</taxon>
        <taxon>Actinomycetaceae</taxon>
        <taxon>Boudabousia</taxon>
    </lineage>
</organism>
<dbReference type="NCBIfam" id="TIGR00333">
    <property type="entry name" value="nrdI"/>
    <property type="match status" value="1"/>
</dbReference>
<dbReference type="GO" id="GO:0010181">
    <property type="term" value="F:FMN binding"/>
    <property type="evidence" value="ECO:0007669"/>
    <property type="project" value="InterPro"/>
</dbReference>
<sequence>MGSIVYFSSATNNTHRFVSRLGFPSHRIGLRANDPFLEVTDEYVLIVPTYGGGNQKGAVPKQVIKFLNHEPNRRLCRGVISSGNTNFGTAYCLAGRIIAAKLGVPHMYQFELLGTPEDVRKVQEGLTEFWQKTSQTPA</sequence>
<evidence type="ECO:0000256" key="4">
    <source>
        <dbReference type="HAMAP-Rule" id="MF_00128"/>
    </source>
</evidence>
<evidence type="ECO:0000256" key="2">
    <source>
        <dbReference type="ARBA" id="ARBA00009942"/>
    </source>
</evidence>
<keyword evidence="6" id="KW-1185">Reference proteome</keyword>
<evidence type="ECO:0000256" key="1">
    <source>
        <dbReference type="ARBA" id="ARBA00003999"/>
    </source>
</evidence>
<comment type="function">
    <text evidence="1 4">Probably involved in ribonucleotide reductase function.</text>
</comment>
<dbReference type="Proteomes" id="UP000186785">
    <property type="component" value="Unassembled WGS sequence"/>
</dbReference>
<dbReference type="PANTHER" id="PTHR37297">
    <property type="entry name" value="PROTEIN NRDI"/>
    <property type="match status" value="1"/>
</dbReference>
<proteinExistence type="inferred from homology"/>
<dbReference type="EMBL" id="MQSV01000001">
    <property type="protein sequence ID" value="OKL49444.1"/>
    <property type="molecule type" value="Genomic_DNA"/>
</dbReference>
<evidence type="ECO:0000313" key="6">
    <source>
        <dbReference type="Proteomes" id="UP000186785"/>
    </source>
</evidence>
<dbReference type="SUPFAM" id="SSF52218">
    <property type="entry name" value="Flavoproteins"/>
    <property type="match status" value="1"/>
</dbReference>
<protein>
    <recommendedName>
        <fullName evidence="3 4">Protein NrdI</fullName>
    </recommendedName>
</protein>
<reference evidence="5 6" key="1">
    <citation type="submission" date="2016-11" db="EMBL/GenBank/DDBJ databases">
        <title>Actinomyces gypaetusis sp. nov. isolated from the vulture Gypaetus barbatus in Qinghai Tibet Plateau China.</title>
        <authorList>
            <person name="Meng X."/>
        </authorList>
    </citation>
    <scope>NUCLEOTIDE SEQUENCE [LARGE SCALE GENOMIC DNA]</scope>
    <source>
        <strain evidence="5 6">VUL4_2</strain>
    </source>
</reference>
<accession>A0A1Q5PPG4</accession>
<evidence type="ECO:0000313" key="5">
    <source>
        <dbReference type="EMBL" id="OKL49444.1"/>
    </source>
</evidence>
<dbReference type="InterPro" id="IPR020852">
    <property type="entry name" value="RNR_Ib_NrdI_bac"/>
</dbReference>
<dbReference type="STRING" id="1921764.BSR28_02185"/>
<dbReference type="PIRSF" id="PIRSF005087">
    <property type="entry name" value="NrdI"/>
    <property type="match status" value="1"/>
</dbReference>
<evidence type="ECO:0000256" key="3">
    <source>
        <dbReference type="ARBA" id="ARBA00020129"/>
    </source>
</evidence>
<dbReference type="Pfam" id="PF07972">
    <property type="entry name" value="Flavodoxin_NdrI"/>
    <property type="match status" value="1"/>
</dbReference>
<dbReference type="InterPro" id="IPR004465">
    <property type="entry name" value="RNR_NrdI"/>
</dbReference>